<dbReference type="Proteomes" id="UP000256561">
    <property type="component" value="Unassembled WGS sequence"/>
</dbReference>
<reference evidence="8" key="1">
    <citation type="submission" date="2018-08" db="EMBL/GenBank/DDBJ databases">
        <authorList>
            <person name="Zhang J."/>
            <person name="Du Z.-J."/>
        </authorList>
    </citation>
    <scope>NUCLEOTIDE SEQUENCE [LARGE SCALE GENOMIC DNA]</scope>
    <source>
        <strain evidence="8">KCTC 52655</strain>
    </source>
</reference>
<keyword evidence="2" id="KW-0472">Membrane</keyword>
<dbReference type="CDD" id="cd01949">
    <property type="entry name" value="GGDEF"/>
    <property type="match status" value="1"/>
</dbReference>
<dbReference type="Pfam" id="PF00990">
    <property type="entry name" value="GGDEF"/>
    <property type="match status" value="1"/>
</dbReference>
<feature type="domain" description="PAC" evidence="4">
    <location>
        <begin position="473"/>
        <end position="523"/>
    </location>
</feature>
<dbReference type="InterPro" id="IPR000160">
    <property type="entry name" value="GGDEF_dom"/>
</dbReference>
<organism evidence="7 8">
    <name type="scientific">Alteromonas aestuariivivens</name>
    <dbReference type="NCBI Taxonomy" id="1938339"/>
    <lineage>
        <taxon>Bacteria</taxon>
        <taxon>Pseudomonadati</taxon>
        <taxon>Pseudomonadota</taxon>
        <taxon>Gammaproteobacteria</taxon>
        <taxon>Alteromonadales</taxon>
        <taxon>Alteromonadaceae</taxon>
        <taxon>Alteromonas/Salinimonas group</taxon>
        <taxon>Alteromonas</taxon>
    </lineage>
</organism>
<evidence type="ECO:0000259" key="4">
    <source>
        <dbReference type="PROSITE" id="PS50113"/>
    </source>
</evidence>
<keyword evidence="3" id="KW-0732">Signal</keyword>
<feature type="signal peptide" evidence="3">
    <location>
        <begin position="1"/>
        <end position="23"/>
    </location>
</feature>
<dbReference type="PROSITE" id="PS50113">
    <property type="entry name" value="PAC"/>
    <property type="match status" value="1"/>
</dbReference>
<keyword evidence="8" id="KW-1185">Reference proteome</keyword>
<dbReference type="SMART" id="SM00267">
    <property type="entry name" value="GGDEF"/>
    <property type="match status" value="1"/>
</dbReference>
<dbReference type="SUPFAM" id="SSF55073">
    <property type="entry name" value="Nucleotide cyclase"/>
    <property type="match status" value="1"/>
</dbReference>
<dbReference type="InterPro" id="IPR000700">
    <property type="entry name" value="PAS-assoc_C"/>
</dbReference>
<dbReference type="CDD" id="cd01948">
    <property type="entry name" value="EAL"/>
    <property type="match status" value="1"/>
</dbReference>
<evidence type="ECO:0000259" key="6">
    <source>
        <dbReference type="PROSITE" id="PS50887"/>
    </source>
</evidence>
<evidence type="ECO:0000259" key="5">
    <source>
        <dbReference type="PROSITE" id="PS50883"/>
    </source>
</evidence>
<comment type="cofactor">
    <cofactor evidence="1">
        <name>Mg(2+)</name>
        <dbReference type="ChEBI" id="CHEBI:18420"/>
    </cofactor>
</comment>
<dbReference type="Gene3D" id="3.30.450.20">
    <property type="entry name" value="PAS domain"/>
    <property type="match status" value="1"/>
</dbReference>
<dbReference type="InterPro" id="IPR029787">
    <property type="entry name" value="Nucleotide_cyclase"/>
</dbReference>
<dbReference type="NCBIfam" id="TIGR00254">
    <property type="entry name" value="GGDEF"/>
    <property type="match status" value="1"/>
</dbReference>
<dbReference type="Pfam" id="PF07696">
    <property type="entry name" value="7TMR-DISMED2"/>
    <property type="match status" value="1"/>
</dbReference>
<dbReference type="Pfam" id="PF00563">
    <property type="entry name" value="EAL"/>
    <property type="match status" value="1"/>
</dbReference>
<comment type="caution">
    <text evidence="7">The sequence shown here is derived from an EMBL/GenBank/DDBJ whole genome shotgun (WGS) entry which is preliminary data.</text>
</comment>
<evidence type="ECO:0000256" key="1">
    <source>
        <dbReference type="ARBA" id="ARBA00001946"/>
    </source>
</evidence>
<dbReference type="SUPFAM" id="SSF141868">
    <property type="entry name" value="EAL domain-like"/>
    <property type="match status" value="1"/>
</dbReference>
<feature type="transmembrane region" description="Helical" evidence="2">
    <location>
        <begin position="299"/>
        <end position="318"/>
    </location>
</feature>
<dbReference type="PROSITE" id="PS50887">
    <property type="entry name" value="GGDEF"/>
    <property type="match status" value="1"/>
</dbReference>
<evidence type="ECO:0000313" key="7">
    <source>
        <dbReference type="EMBL" id="RDV25675.1"/>
    </source>
</evidence>
<accession>A0A3D8M7H9</accession>
<dbReference type="Pfam" id="PF13426">
    <property type="entry name" value="PAS_9"/>
    <property type="match status" value="1"/>
</dbReference>
<keyword evidence="2" id="KW-1133">Transmembrane helix</keyword>
<dbReference type="InterPro" id="IPR011623">
    <property type="entry name" value="7TMR_DISM_rcpt_extracell_dom1"/>
</dbReference>
<proteinExistence type="predicted"/>
<dbReference type="InterPro" id="IPR035919">
    <property type="entry name" value="EAL_sf"/>
</dbReference>
<dbReference type="Gene3D" id="3.30.70.270">
    <property type="match status" value="1"/>
</dbReference>
<dbReference type="OrthoDB" id="9816034at2"/>
<evidence type="ECO:0000313" key="8">
    <source>
        <dbReference type="Proteomes" id="UP000256561"/>
    </source>
</evidence>
<feature type="transmembrane region" description="Helical" evidence="2">
    <location>
        <begin position="276"/>
        <end position="293"/>
    </location>
</feature>
<dbReference type="EMBL" id="QRHA01000006">
    <property type="protein sequence ID" value="RDV25675.1"/>
    <property type="molecule type" value="Genomic_DNA"/>
</dbReference>
<feature type="transmembrane region" description="Helical" evidence="2">
    <location>
        <begin position="330"/>
        <end position="350"/>
    </location>
</feature>
<dbReference type="GO" id="GO:0003824">
    <property type="term" value="F:catalytic activity"/>
    <property type="evidence" value="ECO:0007669"/>
    <property type="project" value="UniProtKB-ARBA"/>
</dbReference>
<dbReference type="PANTHER" id="PTHR44757">
    <property type="entry name" value="DIGUANYLATE CYCLASE DGCP"/>
    <property type="match status" value="1"/>
</dbReference>
<dbReference type="PANTHER" id="PTHR44757:SF2">
    <property type="entry name" value="BIOFILM ARCHITECTURE MAINTENANCE PROTEIN MBAA"/>
    <property type="match status" value="1"/>
</dbReference>
<dbReference type="Pfam" id="PF07695">
    <property type="entry name" value="7TMR-DISM_7TM"/>
    <property type="match status" value="1"/>
</dbReference>
<keyword evidence="2" id="KW-0812">Transmembrane</keyword>
<feature type="transmembrane region" description="Helical" evidence="2">
    <location>
        <begin position="184"/>
        <end position="207"/>
    </location>
</feature>
<dbReference type="FunFam" id="3.30.70.270:FF:000001">
    <property type="entry name" value="Diguanylate cyclase domain protein"/>
    <property type="match status" value="1"/>
</dbReference>
<feature type="chain" id="PRO_5017625629" evidence="3">
    <location>
        <begin position="24"/>
        <end position="949"/>
    </location>
</feature>
<evidence type="ECO:0000256" key="2">
    <source>
        <dbReference type="SAM" id="Phobius"/>
    </source>
</evidence>
<dbReference type="InterPro" id="IPR001633">
    <property type="entry name" value="EAL_dom"/>
</dbReference>
<feature type="transmembrane region" description="Helical" evidence="2">
    <location>
        <begin position="214"/>
        <end position="235"/>
    </location>
</feature>
<dbReference type="InterPro" id="IPR052155">
    <property type="entry name" value="Biofilm_reg_signaling"/>
</dbReference>
<feature type="transmembrane region" description="Helical" evidence="2">
    <location>
        <begin position="247"/>
        <end position="264"/>
    </location>
</feature>
<dbReference type="NCBIfam" id="TIGR00229">
    <property type="entry name" value="sensory_box"/>
    <property type="match status" value="1"/>
</dbReference>
<dbReference type="InterPro" id="IPR011622">
    <property type="entry name" value="7TMR_DISM_rcpt_extracell_dom2"/>
</dbReference>
<name>A0A3D8M7H9_9ALTE</name>
<dbReference type="CDD" id="cd00130">
    <property type="entry name" value="PAS"/>
    <property type="match status" value="1"/>
</dbReference>
<dbReference type="AlphaFoldDB" id="A0A3D8M7H9"/>
<dbReference type="PROSITE" id="PS50883">
    <property type="entry name" value="EAL"/>
    <property type="match status" value="1"/>
</dbReference>
<feature type="domain" description="EAL" evidence="5">
    <location>
        <begin position="699"/>
        <end position="949"/>
    </location>
</feature>
<gene>
    <name evidence="7" type="ORF">DXV75_09440</name>
</gene>
<dbReference type="SUPFAM" id="SSF55785">
    <property type="entry name" value="PYP-like sensor domain (PAS domain)"/>
    <property type="match status" value="1"/>
</dbReference>
<feature type="domain" description="GGDEF" evidence="6">
    <location>
        <begin position="555"/>
        <end position="688"/>
    </location>
</feature>
<dbReference type="InterPro" id="IPR035965">
    <property type="entry name" value="PAS-like_dom_sf"/>
</dbReference>
<dbReference type="InterPro" id="IPR043128">
    <property type="entry name" value="Rev_trsase/Diguanyl_cyclase"/>
</dbReference>
<protein>
    <submittedName>
        <fullName evidence="7">EAL domain-containing protein</fullName>
    </submittedName>
</protein>
<dbReference type="SMART" id="SM00052">
    <property type="entry name" value="EAL"/>
    <property type="match status" value="1"/>
</dbReference>
<dbReference type="InterPro" id="IPR000014">
    <property type="entry name" value="PAS"/>
</dbReference>
<dbReference type="Gene3D" id="3.20.20.450">
    <property type="entry name" value="EAL domain"/>
    <property type="match status" value="1"/>
</dbReference>
<evidence type="ECO:0000256" key="3">
    <source>
        <dbReference type="SAM" id="SignalP"/>
    </source>
</evidence>
<sequence>MFKLALVALVVIFCSVWSIPATAQNLVLNTDNAFRSADLQPYISSAIAPKNQAYLKVFHQQNHWHPDYYLSPLPADHRLWYQVHLAHNGNKPIRLVLRVDRLSLDQVSMMVLDERERIIHSASSSAEKDSSMLSGTLPSLDFPLEVQPEQQVTLLVSIADPGLVSFPFRLWQQEALEEHDDHNLILFGVAVGTLGILFGYFFISYLYQRTAARFWLSLSNLLFVGLIVCEEGLFIKLLPLANYAEHILTALVALVMFTLAKVTHSLFTRLPTQLRLLNYLPSIAGLVLVATNAPYLMTAGTFALAAIGGLLQLFYALFYRDRRNKALSRIFMVAWGFLFALLAMQISVMLDGKSLSTAENLYMALMLMFASLSFGVSVELKERNANFQRLLAKERTISNLHYFYDLFRNSAEGLFTSTLEGQLKSVNPAMCSLFGYADEATMLAAVSNTKMLYVRGEDRDLLIGEILEHQVVMGREIKGKRADGSEFWFSISCQLRQEEGDNYLYGSIFDITERKQSDISLEYLATHDSLTGVYNRREFEQQLHQLIEHPKPHNAPVILLYLDLDRFKVVNDTCGHKAGDALIKEVAQLLQNTLDGKGILARLGGDEFAVLFKGHQEDAAYLYGVKMLNAVQSYRFIWENRIFTLGVSIGMLNCSQYEASGEQMMSMADAACYIAKEQGRNQIHRYSSDDESLKRYEQELDWVSSINRALEENGFVLFYQHFRPLNKPIDGDYYEIMLRMQGDDGELVPPNAFLPSAERYNLNANIDRWVVENTFKWLAGNPEHLASLKRCNINLSGHSLANRELKLFILNAFEKYAIPYSKVCFEITETMAIIKMEDTLQFVRTFKQLGCLFALDDFGSGFSSYTYLKHLPINTVKIDGSFVCDMLNDPVDLAMVSSIKDVAKALGMDTVAEFVESEATMVELGRMGVDYAQGIGVAEPAPLSEFKSL</sequence>